<sequence>MPPKSDNGASKNSNNNDASPSHKKPEHHDESKDNASRETVSSIPAKRKKLSASQEGSDKVPRRSGRSKAKPEAVNVLQYLLSANSLDLCRPNDESKDLAERGELRTYSDSEFNPFEELLSAVILSRPISHVLGVRTIRTILNDPYNFVSPKAILDAGSEKVHQSLWDAKTQHKDKTADQLSNVAKIISENFSDGDTEDTSLDGVRKESEHDMNKESDLLTSSIKGLGKTGMSIFFRRIQWLWEECYPYVDDRTGHALEELGLPSQAEQLAEMIDENWDELKESVATKKDENTQKRHAFVMLLERAIGAELEKNTQTILEQVQ</sequence>
<organism evidence="2 3">
    <name type="scientific">Gomphillus americanus</name>
    <dbReference type="NCBI Taxonomy" id="1940652"/>
    <lineage>
        <taxon>Eukaryota</taxon>
        <taxon>Fungi</taxon>
        <taxon>Dikarya</taxon>
        <taxon>Ascomycota</taxon>
        <taxon>Pezizomycotina</taxon>
        <taxon>Lecanoromycetes</taxon>
        <taxon>OSLEUM clade</taxon>
        <taxon>Ostropomycetidae</taxon>
        <taxon>Ostropales</taxon>
        <taxon>Graphidaceae</taxon>
        <taxon>Gomphilloideae</taxon>
        <taxon>Gomphillus</taxon>
    </lineage>
</organism>
<feature type="compositionally biased region" description="Basic and acidic residues" evidence="1">
    <location>
        <begin position="203"/>
        <end position="213"/>
    </location>
</feature>
<feature type="region of interest" description="Disordered" evidence="1">
    <location>
        <begin position="1"/>
        <end position="71"/>
    </location>
</feature>
<evidence type="ECO:0000313" key="3">
    <source>
        <dbReference type="Proteomes" id="UP000664169"/>
    </source>
</evidence>
<dbReference type="OrthoDB" id="4676at2759"/>
<proteinExistence type="predicted"/>
<dbReference type="AlphaFoldDB" id="A0A8H3ISB2"/>
<comment type="caution">
    <text evidence="2">The sequence shown here is derived from an EMBL/GenBank/DDBJ whole genome shotgun (WGS) entry which is preliminary data.</text>
</comment>
<feature type="region of interest" description="Disordered" evidence="1">
    <location>
        <begin position="194"/>
        <end position="213"/>
    </location>
</feature>
<dbReference type="Proteomes" id="UP000664169">
    <property type="component" value="Unassembled WGS sequence"/>
</dbReference>
<dbReference type="EMBL" id="CAJPDQ010000033">
    <property type="protein sequence ID" value="CAF9929798.1"/>
    <property type="molecule type" value="Genomic_DNA"/>
</dbReference>
<keyword evidence="3" id="KW-1185">Reference proteome</keyword>
<evidence type="ECO:0000313" key="2">
    <source>
        <dbReference type="EMBL" id="CAF9929798.1"/>
    </source>
</evidence>
<feature type="compositionally biased region" description="Basic and acidic residues" evidence="1">
    <location>
        <begin position="26"/>
        <end position="36"/>
    </location>
</feature>
<accession>A0A8H3ISB2</accession>
<evidence type="ECO:0000256" key="1">
    <source>
        <dbReference type="SAM" id="MobiDB-lite"/>
    </source>
</evidence>
<feature type="compositionally biased region" description="Polar residues" evidence="1">
    <location>
        <begin position="7"/>
        <end position="19"/>
    </location>
</feature>
<protein>
    <submittedName>
        <fullName evidence="2">Uncharacterized protein</fullName>
    </submittedName>
</protein>
<gene>
    <name evidence="2" type="ORF">GOMPHAMPRED_005498</name>
</gene>
<reference evidence="2" key="1">
    <citation type="submission" date="2021-03" db="EMBL/GenBank/DDBJ databases">
        <authorList>
            <person name="Tagirdzhanova G."/>
        </authorList>
    </citation>
    <scope>NUCLEOTIDE SEQUENCE</scope>
</reference>
<name>A0A8H3ISB2_9LECA</name>